<gene>
    <name evidence="4" type="ordered locus">Dret_0812</name>
</gene>
<dbReference type="InterPro" id="IPR020084">
    <property type="entry name" value="NUDIX_hydrolase_CS"/>
</dbReference>
<proteinExistence type="inferred from homology"/>
<accession>C8X106</accession>
<comment type="similarity">
    <text evidence="2">Belongs to the Nudix hydrolase family.</text>
</comment>
<dbReference type="Pfam" id="PF00293">
    <property type="entry name" value="NUDIX"/>
    <property type="match status" value="1"/>
</dbReference>
<protein>
    <submittedName>
        <fullName evidence="4">NUDIX hydrolase</fullName>
    </submittedName>
</protein>
<dbReference type="CDD" id="cd18873">
    <property type="entry name" value="NUDIX_NadM_like"/>
    <property type="match status" value="1"/>
</dbReference>
<sequence>MSSAQHCPQCGAAIQVYRNPVPTVDVVVQFPDRTIVLIKRKNPPYGWALPGGFVDYGESLEQAATREAAEETGLQVQLLGLVGVYSSPKRDLRQHTLSVTFAARPLSPETLQAGDDASSVSRFALDALPELAFDHAGIVADYHRWVLQCGDLTQRGVSKGRSVCIL</sequence>
<evidence type="ECO:0000313" key="5">
    <source>
        <dbReference type="Proteomes" id="UP000001052"/>
    </source>
</evidence>
<dbReference type="GO" id="GO:0016787">
    <property type="term" value="F:hydrolase activity"/>
    <property type="evidence" value="ECO:0007669"/>
    <property type="project" value="UniProtKB-KW"/>
</dbReference>
<reference evidence="4 5" key="2">
    <citation type="journal article" date="2010" name="Stand. Genomic Sci.">
        <title>Complete genome sequence of Desulfohalobium retbaense type strain (HR(100)).</title>
        <authorList>
            <person name="Spring S."/>
            <person name="Nolan M."/>
            <person name="Lapidus A."/>
            <person name="Glavina Del Rio T."/>
            <person name="Copeland A."/>
            <person name="Tice H."/>
            <person name="Cheng J.F."/>
            <person name="Lucas S."/>
            <person name="Land M."/>
            <person name="Chen F."/>
            <person name="Bruce D."/>
            <person name="Goodwin L."/>
            <person name="Pitluck S."/>
            <person name="Ivanova N."/>
            <person name="Mavromatis K."/>
            <person name="Mikhailova N."/>
            <person name="Pati A."/>
            <person name="Chen A."/>
            <person name="Palaniappan K."/>
            <person name="Hauser L."/>
            <person name="Chang Y.J."/>
            <person name="Jeffries C.D."/>
            <person name="Munk C."/>
            <person name="Kiss H."/>
            <person name="Chain P."/>
            <person name="Han C."/>
            <person name="Brettin T."/>
            <person name="Detter J.C."/>
            <person name="Schuler E."/>
            <person name="Goker M."/>
            <person name="Rohde M."/>
            <person name="Bristow J."/>
            <person name="Eisen J.A."/>
            <person name="Markowitz V."/>
            <person name="Hugenholtz P."/>
            <person name="Kyrpides N.C."/>
            <person name="Klenk H.P."/>
        </authorList>
    </citation>
    <scope>NUCLEOTIDE SEQUENCE [LARGE SCALE GENOMIC DNA]</scope>
    <source>
        <strain evidence="4 5">DSM 5692</strain>
    </source>
</reference>
<dbReference type="Gene3D" id="3.90.79.10">
    <property type="entry name" value="Nucleoside Triphosphate Pyrophosphohydrolase"/>
    <property type="match status" value="1"/>
</dbReference>
<dbReference type="PROSITE" id="PS00893">
    <property type="entry name" value="NUDIX_BOX"/>
    <property type="match status" value="1"/>
</dbReference>
<dbReference type="PROSITE" id="PS51462">
    <property type="entry name" value="NUDIX"/>
    <property type="match status" value="1"/>
</dbReference>
<reference evidence="5" key="1">
    <citation type="submission" date="2009-09" db="EMBL/GenBank/DDBJ databases">
        <title>The complete chromosome of Desulfohalobium retbaense DSM 5692.</title>
        <authorList>
            <consortium name="US DOE Joint Genome Institute (JGI-PGF)"/>
            <person name="Lucas S."/>
            <person name="Copeland A."/>
            <person name="Lapidus A."/>
            <person name="Glavina del Rio T."/>
            <person name="Dalin E."/>
            <person name="Tice H."/>
            <person name="Bruce D."/>
            <person name="Goodwin L."/>
            <person name="Pitluck S."/>
            <person name="Kyrpides N."/>
            <person name="Mavromatis K."/>
            <person name="Ivanova N."/>
            <person name="Mikhailova N."/>
            <person name="Munk A.C."/>
            <person name="Brettin T."/>
            <person name="Detter J.C."/>
            <person name="Han C."/>
            <person name="Tapia R."/>
            <person name="Larimer F."/>
            <person name="Land M."/>
            <person name="Hauser L."/>
            <person name="Markowitz V."/>
            <person name="Cheng J.-F."/>
            <person name="Hugenholtz P."/>
            <person name="Woyke T."/>
            <person name="Wu D."/>
            <person name="Spring S."/>
            <person name="Klenk H.-P."/>
            <person name="Eisen J.A."/>
        </authorList>
    </citation>
    <scope>NUCLEOTIDE SEQUENCE [LARGE SCALE GENOMIC DNA]</scope>
    <source>
        <strain evidence="5">DSM 5692</strain>
    </source>
</reference>
<dbReference type="EMBL" id="CP001734">
    <property type="protein sequence ID" value="ACV68103.1"/>
    <property type="molecule type" value="Genomic_DNA"/>
</dbReference>
<name>C8X106_DESRD</name>
<dbReference type="InterPro" id="IPR015797">
    <property type="entry name" value="NUDIX_hydrolase-like_dom_sf"/>
</dbReference>
<dbReference type="PANTHER" id="PTHR43736">
    <property type="entry name" value="ADP-RIBOSE PYROPHOSPHATASE"/>
    <property type="match status" value="1"/>
</dbReference>
<evidence type="ECO:0000256" key="2">
    <source>
        <dbReference type="RuleBase" id="RU003476"/>
    </source>
</evidence>
<dbReference type="PRINTS" id="PR00502">
    <property type="entry name" value="NUDIXFAMILY"/>
</dbReference>
<evidence type="ECO:0000313" key="4">
    <source>
        <dbReference type="EMBL" id="ACV68103.1"/>
    </source>
</evidence>
<dbReference type="KEGG" id="drt:Dret_0812"/>
<dbReference type="RefSeq" id="WP_015751261.1">
    <property type="nucleotide sequence ID" value="NC_013223.1"/>
</dbReference>
<dbReference type="InterPro" id="IPR000086">
    <property type="entry name" value="NUDIX_hydrolase_dom"/>
</dbReference>
<dbReference type="PANTHER" id="PTHR43736:SF1">
    <property type="entry name" value="DIHYDRONEOPTERIN TRIPHOSPHATE DIPHOSPHATASE"/>
    <property type="match status" value="1"/>
</dbReference>
<keyword evidence="1 2" id="KW-0378">Hydrolase</keyword>
<dbReference type="HOGENOM" id="CLU_037162_20_3_7"/>
<dbReference type="SUPFAM" id="SSF55811">
    <property type="entry name" value="Nudix"/>
    <property type="match status" value="1"/>
</dbReference>
<feature type="domain" description="Nudix hydrolase" evidence="3">
    <location>
        <begin position="17"/>
        <end position="147"/>
    </location>
</feature>
<dbReference type="STRING" id="485915.Dret_0812"/>
<evidence type="ECO:0000256" key="1">
    <source>
        <dbReference type="ARBA" id="ARBA00022801"/>
    </source>
</evidence>
<dbReference type="AlphaFoldDB" id="C8X106"/>
<evidence type="ECO:0000259" key="3">
    <source>
        <dbReference type="PROSITE" id="PS51462"/>
    </source>
</evidence>
<dbReference type="Proteomes" id="UP000001052">
    <property type="component" value="Chromosome"/>
</dbReference>
<dbReference type="OrthoDB" id="9761969at2"/>
<organism evidence="4 5">
    <name type="scientific">Desulfohalobium retbaense (strain ATCC 49708 / DSM 5692 / JCM 16813 / HR100)</name>
    <dbReference type="NCBI Taxonomy" id="485915"/>
    <lineage>
        <taxon>Bacteria</taxon>
        <taxon>Pseudomonadati</taxon>
        <taxon>Thermodesulfobacteriota</taxon>
        <taxon>Desulfovibrionia</taxon>
        <taxon>Desulfovibrionales</taxon>
        <taxon>Desulfohalobiaceae</taxon>
        <taxon>Desulfohalobium</taxon>
    </lineage>
</organism>
<keyword evidence="5" id="KW-1185">Reference proteome</keyword>
<dbReference type="eggNOG" id="COG1051">
    <property type="taxonomic scope" value="Bacteria"/>
</dbReference>
<dbReference type="InterPro" id="IPR020476">
    <property type="entry name" value="Nudix_hydrolase"/>
</dbReference>